<gene>
    <name evidence="1" type="ORF">HUW48_07095</name>
</gene>
<proteinExistence type="predicted"/>
<sequence length="72" mass="8748">MRPELEEIKRLEDFLKNSLPEEQTVDLEIQLLWDQDWQRSLAQQKLAYQALRVAGREQLRKELQTIHQRLFS</sequence>
<evidence type="ECO:0000313" key="1">
    <source>
        <dbReference type="EMBL" id="QMU27826.1"/>
    </source>
</evidence>
<protein>
    <submittedName>
        <fullName evidence="1">Uncharacterized protein</fullName>
    </submittedName>
</protein>
<dbReference type="EMBL" id="CP055153">
    <property type="protein sequence ID" value="QMU27826.1"/>
    <property type="molecule type" value="Genomic_DNA"/>
</dbReference>
<name>A0A7L7L4V1_9BACT</name>
<dbReference type="Proteomes" id="UP000514509">
    <property type="component" value="Chromosome"/>
</dbReference>
<accession>A0A7L7L4V1</accession>
<dbReference type="AlphaFoldDB" id="A0A7L7L4V1"/>
<dbReference type="RefSeq" id="WP_182415018.1">
    <property type="nucleotide sequence ID" value="NZ_CP055153.1"/>
</dbReference>
<reference evidence="1 2" key="1">
    <citation type="submission" date="2020-08" db="EMBL/GenBank/DDBJ databases">
        <title>Adhaeribacter dokdonensis sp. nov., isolated from the rhizosphere of Elymus tsukushiensis, a plant native to the Dokdo Islands, Republic of Korea.</title>
        <authorList>
            <person name="Ghim S.Y."/>
        </authorList>
    </citation>
    <scope>NUCLEOTIDE SEQUENCE [LARGE SCALE GENOMIC DNA]</scope>
    <source>
        <strain evidence="1 2">KUDC8001</strain>
    </source>
</reference>
<evidence type="ECO:0000313" key="2">
    <source>
        <dbReference type="Proteomes" id="UP000514509"/>
    </source>
</evidence>
<organism evidence="1 2">
    <name type="scientific">Adhaeribacter radiodurans</name>
    <dbReference type="NCBI Taxonomy" id="2745197"/>
    <lineage>
        <taxon>Bacteria</taxon>
        <taxon>Pseudomonadati</taxon>
        <taxon>Bacteroidota</taxon>
        <taxon>Cytophagia</taxon>
        <taxon>Cytophagales</taxon>
        <taxon>Hymenobacteraceae</taxon>
        <taxon>Adhaeribacter</taxon>
    </lineage>
</organism>
<keyword evidence="2" id="KW-1185">Reference proteome</keyword>
<dbReference type="KEGG" id="add:HUW48_07095"/>